<dbReference type="OrthoDB" id="1399160at2"/>
<protein>
    <recommendedName>
        <fullName evidence="4">ArsR family transcriptional regulator</fullName>
    </recommendedName>
</protein>
<dbReference type="PANTHER" id="PTHR30032:SF4">
    <property type="entry name" value="AMIDASE ENHANCER"/>
    <property type="match status" value="1"/>
</dbReference>
<keyword evidence="1" id="KW-0732">Signal</keyword>
<organism evidence="2 3">
    <name type="scientific">Bacillus sonorensis L12</name>
    <dbReference type="NCBI Taxonomy" id="1274524"/>
    <lineage>
        <taxon>Bacteria</taxon>
        <taxon>Bacillati</taxon>
        <taxon>Bacillota</taxon>
        <taxon>Bacilli</taxon>
        <taxon>Bacillales</taxon>
        <taxon>Bacillaceae</taxon>
        <taxon>Bacillus</taxon>
    </lineage>
</organism>
<feature type="chain" id="PRO_5038344935" description="ArsR family transcriptional regulator" evidence="1">
    <location>
        <begin position="20"/>
        <end position="415"/>
    </location>
</feature>
<dbReference type="GO" id="GO:0030288">
    <property type="term" value="C:outer membrane-bounded periplasmic space"/>
    <property type="evidence" value="ECO:0007669"/>
    <property type="project" value="TreeGrafter"/>
</dbReference>
<accession>M5P9C3</accession>
<evidence type="ECO:0008006" key="4">
    <source>
        <dbReference type="Google" id="ProtNLM"/>
    </source>
</evidence>
<dbReference type="GeneID" id="92852366"/>
<dbReference type="AlphaFoldDB" id="M5P9C3"/>
<dbReference type="RefSeq" id="WP_006636752.1">
    <property type="nucleotide sequence ID" value="NZ_AOFM01000003.1"/>
</dbReference>
<dbReference type="PATRIC" id="fig|1274524.3.peg.797"/>
<name>M5P9C3_9BACI</name>
<proteinExistence type="predicted"/>
<dbReference type="InterPro" id="IPR051922">
    <property type="entry name" value="Bact_Sporulation_Assoc"/>
</dbReference>
<evidence type="ECO:0000313" key="3">
    <source>
        <dbReference type="Proteomes" id="UP000011907"/>
    </source>
</evidence>
<dbReference type="Proteomes" id="UP000011907">
    <property type="component" value="Unassembled WGS sequence"/>
</dbReference>
<dbReference type="STRING" id="1274524.BSONL12_03634"/>
<evidence type="ECO:0000313" key="2">
    <source>
        <dbReference type="EMBL" id="EME76033.1"/>
    </source>
</evidence>
<dbReference type="PROSITE" id="PS51257">
    <property type="entry name" value="PROKAR_LIPOPROTEIN"/>
    <property type="match status" value="1"/>
</dbReference>
<dbReference type="eggNOG" id="COG2247">
    <property type="taxonomic scope" value="Bacteria"/>
</dbReference>
<reference evidence="2 3" key="1">
    <citation type="journal article" date="2013" name="Genome Announc.">
        <title>Draft Whole-Genome Sequence of Bacillus sonorensis Strain L12, a Source of Nonribosomal Lipopeptides.</title>
        <authorList>
            <person name="Adimpong D.B."/>
            <person name="Sorensen K.I."/>
            <person name="Nielsen D.S."/>
            <person name="Thorsen L."/>
            <person name="Rasmussen T.B."/>
            <person name="Derkx P.M."/>
            <person name="Jespersen L."/>
        </authorList>
    </citation>
    <scope>NUCLEOTIDE SEQUENCE [LARGE SCALE GENOMIC DNA]</scope>
    <source>
        <strain evidence="2 3">L12</strain>
    </source>
</reference>
<dbReference type="EMBL" id="AOFM01000003">
    <property type="protein sequence ID" value="EME76033.1"/>
    <property type="molecule type" value="Genomic_DNA"/>
</dbReference>
<sequence length="415" mass="45001">MKKTSGFLLIMLITAIVLAACQNSETGHEKNHHEHQMNAHSVKEDKTAASLPTEFNNQAAEGLIVKDTKNTTRLNANTPEELSIMTSQTVWPATHRQNRPGAVILVSGDSWQTVLAAADLIHHPNNGPMLITDHDKISDNIRKEIKRLNPTGASDGTQIMAIGNIDKKALQKLDSYKVKQLKGNNPAELAKEIDKEYAGAGDEYPKSVIIGSSENDAELYTLPAVNWIAHMPEPILYVDKSGIPEETAQALKKRNGKANIYILGPETAVSKKTEKALKEYGTVKRISGSNPVANSIAFAKYKDKSTNFGWGITAPGHGLSFASTETPDLALAGAPFSHLGKHAPLLVLKNGQADRSIYSFLSDIQPSFQNDPQDGPYNHAFILGTENEISFQTQGILDDILEIKSAEGGHSGHSS</sequence>
<evidence type="ECO:0000256" key="1">
    <source>
        <dbReference type="SAM" id="SignalP"/>
    </source>
</evidence>
<dbReference type="PANTHER" id="PTHR30032">
    <property type="entry name" value="N-ACETYLMURAMOYL-L-ALANINE AMIDASE-RELATED"/>
    <property type="match status" value="1"/>
</dbReference>
<feature type="signal peptide" evidence="1">
    <location>
        <begin position="1"/>
        <end position="19"/>
    </location>
</feature>
<comment type="caution">
    <text evidence="2">The sequence shown here is derived from an EMBL/GenBank/DDBJ whole genome shotgun (WGS) entry which is preliminary data.</text>
</comment>
<gene>
    <name evidence="2" type="ORF">BSONL12_03634</name>
</gene>